<dbReference type="AlphaFoldDB" id="A0A6A6XFM5"/>
<feature type="domain" description="Cas1p 10 TM acyl transferase" evidence="9">
    <location>
        <begin position="347"/>
        <end position="760"/>
    </location>
</feature>
<feature type="transmembrane region" description="Helical" evidence="8">
    <location>
        <begin position="649"/>
        <end position="668"/>
    </location>
</feature>
<gene>
    <name evidence="10" type="ORF">K505DRAFT_348655</name>
</gene>
<keyword evidence="5 8" id="KW-1133">Transmembrane helix</keyword>
<evidence type="ECO:0000259" key="9">
    <source>
        <dbReference type="Pfam" id="PF07779"/>
    </source>
</evidence>
<feature type="transmembrane region" description="Helical" evidence="8">
    <location>
        <begin position="512"/>
        <end position="531"/>
    </location>
</feature>
<dbReference type="GO" id="GO:0016740">
    <property type="term" value="F:transferase activity"/>
    <property type="evidence" value="ECO:0007669"/>
    <property type="project" value="UniProtKB-KW"/>
</dbReference>
<dbReference type="Pfam" id="PF07779">
    <property type="entry name" value="Cas1_AcylT"/>
    <property type="match status" value="1"/>
</dbReference>
<feature type="transmembrane region" description="Helical" evidence="8">
    <location>
        <begin position="688"/>
        <end position="707"/>
    </location>
</feature>
<reference evidence="10" key="1">
    <citation type="journal article" date="2020" name="Stud. Mycol.">
        <title>101 Dothideomycetes genomes: a test case for predicting lifestyles and emergence of pathogens.</title>
        <authorList>
            <person name="Haridas S."/>
            <person name="Albert R."/>
            <person name="Binder M."/>
            <person name="Bloem J."/>
            <person name="Labutti K."/>
            <person name="Salamov A."/>
            <person name="Andreopoulos B."/>
            <person name="Baker S."/>
            <person name="Barry K."/>
            <person name="Bills G."/>
            <person name="Bluhm B."/>
            <person name="Cannon C."/>
            <person name="Castanera R."/>
            <person name="Culley D."/>
            <person name="Daum C."/>
            <person name="Ezra D."/>
            <person name="Gonzalez J."/>
            <person name="Henrissat B."/>
            <person name="Kuo A."/>
            <person name="Liang C."/>
            <person name="Lipzen A."/>
            <person name="Lutzoni F."/>
            <person name="Magnuson J."/>
            <person name="Mondo S."/>
            <person name="Nolan M."/>
            <person name="Ohm R."/>
            <person name="Pangilinan J."/>
            <person name="Park H.-J."/>
            <person name="Ramirez L."/>
            <person name="Alfaro M."/>
            <person name="Sun H."/>
            <person name="Tritt A."/>
            <person name="Yoshinaga Y."/>
            <person name="Zwiers L.-H."/>
            <person name="Turgeon B."/>
            <person name="Goodwin S."/>
            <person name="Spatafora J."/>
            <person name="Crous P."/>
            <person name="Grigoriev I."/>
        </authorList>
    </citation>
    <scope>NUCLEOTIDE SEQUENCE</scope>
    <source>
        <strain evidence="10">CBS 109.77</strain>
    </source>
</reference>
<feature type="transmembrane region" description="Helical" evidence="8">
    <location>
        <begin position="853"/>
        <end position="870"/>
    </location>
</feature>
<proteinExistence type="inferred from homology"/>
<keyword evidence="4 8" id="KW-0812">Transmembrane</keyword>
<feature type="transmembrane region" description="Helical" evidence="8">
    <location>
        <begin position="447"/>
        <end position="464"/>
    </location>
</feature>
<evidence type="ECO:0000256" key="4">
    <source>
        <dbReference type="ARBA" id="ARBA00022692"/>
    </source>
</evidence>
<evidence type="ECO:0000256" key="3">
    <source>
        <dbReference type="ARBA" id="ARBA00022679"/>
    </source>
</evidence>
<feature type="transmembrane region" description="Helical" evidence="8">
    <location>
        <begin position="567"/>
        <end position="585"/>
    </location>
</feature>
<dbReference type="OrthoDB" id="1932925at2759"/>
<evidence type="ECO:0000256" key="2">
    <source>
        <dbReference type="ARBA" id="ARBA00010666"/>
    </source>
</evidence>
<organism evidence="10 11">
    <name type="scientific">Melanomma pulvis-pyrius CBS 109.77</name>
    <dbReference type="NCBI Taxonomy" id="1314802"/>
    <lineage>
        <taxon>Eukaryota</taxon>
        <taxon>Fungi</taxon>
        <taxon>Dikarya</taxon>
        <taxon>Ascomycota</taxon>
        <taxon>Pezizomycotina</taxon>
        <taxon>Dothideomycetes</taxon>
        <taxon>Pleosporomycetidae</taxon>
        <taxon>Pleosporales</taxon>
        <taxon>Melanommataceae</taxon>
        <taxon>Melanomma</taxon>
    </lineage>
</organism>
<keyword evidence="6 8" id="KW-0472">Membrane</keyword>
<comment type="subcellular location">
    <subcellularLocation>
        <location evidence="1">Membrane</location>
        <topology evidence="1">Multi-pass membrane protein</topology>
    </subcellularLocation>
</comment>
<keyword evidence="11" id="KW-1185">Reference proteome</keyword>
<feature type="transmembrane region" description="Helical" evidence="8">
    <location>
        <begin position="543"/>
        <end position="561"/>
    </location>
</feature>
<evidence type="ECO:0000256" key="1">
    <source>
        <dbReference type="ARBA" id="ARBA00004141"/>
    </source>
</evidence>
<evidence type="ECO:0000256" key="7">
    <source>
        <dbReference type="ARBA" id="ARBA00023180"/>
    </source>
</evidence>
<dbReference type="GO" id="GO:0016020">
    <property type="term" value="C:membrane"/>
    <property type="evidence" value="ECO:0007669"/>
    <property type="project" value="UniProtKB-SubCell"/>
</dbReference>
<feature type="transmembrane region" description="Helical" evidence="8">
    <location>
        <begin position="597"/>
        <end position="616"/>
    </location>
</feature>
<dbReference type="PANTHER" id="PTHR13533">
    <property type="entry name" value="N-ACETYLNEURAMINATE 9-O-ACETYLTRANSFERASE"/>
    <property type="match status" value="1"/>
</dbReference>
<dbReference type="GO" id="GO:0005975">
    <property type="term" value="P:carbohydrate metabolic process"/>
    <property type="evidence" value="ECO:0007669"/>
    <property type="project" value="UniProtKB-ARBA"/>
</dbReference>
<evidence type="ECO:0000256" key="8">
    <source>
        <dbReference type="SAM" id="Phobius"/>
    </source>
</evidence>
<dbReference type="GO" id="GO:0005794">
    <property type="term" value="C:Golgi apparatus"/>
    <property type="evidence" value="ECO:0007669"/>
    <property type="project" value="UniProtKB-ARBA"/>
</dbReference>
<evidence type="ECO:0000256" key="6">
    <source>
        <dbReference type="ARBA" id="ARBA00023136"/>
    </source>
</evidence>
<feature type="transmembrane region" description="Helical" evidence="8">
    <location>
        <begin position="405"/>
        <end position="426"/>
    </location>
</feature>
<feature type="transmembrane region" description="Helical" evidence="8">
    <location>
        <begin position="363"/>
        <end position="385"/>
    </location>
</feature>
<dbReference type="Proteomes" id="UP000799757">
    <property type="component" value="Unassembled WGS sequence"/>
</dbReference>
<dbReference type="EMBL" id="MU001861">
    <property type="protein sequence ID" value="KAF2795370.1"/>
    <property type="molecule type" value="Genomic_DNA"/>
</dbReference>
<evidence type="ECO:0000313" key="10">
    <source>
        <dbReference type="EMBL" id="KAF2795370.1"/>
    </source>
</evidence>
<accession>A0A6A6XFM5</accession>
<protein>
    <submittedName>
        <fullName evidence="10">Cas1p-domain-containing protein</fullName>
    </submittedName>
</protein>
<name>A0A6A6XFM5_9PLEO</name>
<comment type="similarity">
    <text evidence="2">Belongs to the PC-esterase family. CASD1 subfamily.</text>
</comment>
<dbReference type="PANTHER" id="PTHR13533:SF1">
    <property type="entry name" value="N-ACETYLNEURAMINATE 9-O-ACETYLTRANSFERASE"/>
    <property type="match status" value="1"/>
</dbReference>
<sequence>MPYLCFLMPNSFVDALNRVAPVLTSILLLTNVYRHLFLDTADPHKCSALLTHGAWLDPPGRQFENTKPFTHWQPPGCILHEYSTRDIAACNGPGKILFVGDSGTRQVFWAAARKIEGNSKWVFEEREKLDLKRGDIEFERGGAHLKFLWDPWLNSSKLYEELSAFRIHQDSETTEEKHDTGKRSAVEFGSRRPVVILIGAGLWHARHLGIGASLVQFKAAIENITTAAYSGRGSVNLKSKSSISSCEDIGDQIFFAPVLEPLYDRLSPSRELTITPSKINSMNTYLENQSRQGLSVLWSYANMTRGHPDTYGESGLHVIDRVAKNMADVLLNLRCNAKATQEAGYPINRTCCSPYMPTTRIQAVGIVTTAVLMLLLSASKTIRGMPTTPVDDMCFDQSKGRQTTFATRGAPFAGAMFFLAICYCFLADRTQILDKFPKHFSNFDFRILIGLIVVGFLFTIRASPPTPHGLRSAVQETFLPRIQSDEFKGWLQVSILVYRYTGASDAPDFDRVFPVFSAFYLFLSGYGHTMCFLQTSNYSLQRVAAVLLRLNVLAVFLSFMMDRPYSSYYFAPLASFWFLVIYVTLRLGNYSNDLSLHFLSFKIFASALLVACFIHVKGVLDFSLYILKITCRADLDVDEWRSHFGMGEYVVYVGMVAAMIQIRNTAIINGNEALPSNCREGDARDFRLVRWLSICSAPFIILVFWMMTRRSPGKGDLDWWMPYISWSLIVSIVVFRNTHQFLRSHYCTLFSWLGRISLESDGQALLRIGLRRGDGTLLNDRWRDLVVLTPILLWMGWHLSTATKTLTAWIVDPVDNGVDREKARRSTFTESGRAPRGLDVQGDPELQKRHKDLKVRLLVIIVLVWLVNLVR</sequence>
<evidence type="ECO:0000313" key="11">
    <source>
        <dbReference type="Proteomes" id="UP000799757"/>
    </source>
</evidence>
<dbReference type="InterPro" id="IPR012419">
    <property type="entry name" value="Cas1_AcylTrans_dom"/>
</dbReference>
<keyword evidence="7" id="KW-0325">Glycoprotein</keyword>
<evidence type="ECO:0000256" key="5">
    <source>
        <dbReference type="ARBA" id="ARBA00022989"/>
    </source>
</evidence>
<feature type="transmembrane region" description="Helical" evidence="8">
    <location>
        <begin position="719"/>
        <end position="735"/>
    </location>
</feature>
<keyword evidence="3" id="KW-0808">Transferase</keyword>